<dbReference type="InterPro" id="IPR032675">
    <property type="entry name" value="LRR_dom_sf"/>
</dbReference>
<dbReference type="OrthoDB" id="3238099at2759"/>
<dbReference type="AlphaFoldDB" id="A0A5C2RNQ1"/>
<keyword evidence="2" id="KW-1185">Reference proteome</keyword>
<reference evidence="1" key="1">
    <citation type="journal article" date="2018" name="Genome Biol. Evol.">
        <title>Genomics and development of Lentinus tigrinus, a white-rot wood-decaying mushroom with dimorphic fruiting bodies.</title>
        <authorList>
            <person name="Wu B."/>
            <person name="Xu Z."/>
            <person name="Knudson A."/>
            <person name="Carlson A."/>
            <person name="Chen N."/>
            <person name="Kovaka S."/>
            <person name="LaButti K."/>
            <person name="Lipzen A."/>
            <person name="Pennachio C."/>
            <person name="Riley R."/>
            <person name="Schakwitz W."/>
            <person name="Umezawa K."/>
            <person name="Ohm R.A."/>
            <person name="Grigoriev I.V."/>
            <person name="Nagy L.G."/>
            <person name="Gibbons J."/>
            <person name="Hibbett D."/>
        </authorList>
    </citation>
    <scope>NUCLEOTIDE SEQUENCE [LARGE SCALE GENOMIC DNA]</scope>
    <source>
        <strain evidence="1">ALCF2SS1-6</strain>
    </source>
</reference>
<dbReference type="SUPFAM" id="SSF52047">
    <property type="entry name" value="RNI-like"/>
    <property type="match status" value="1"/>
</dbReference>
<name>A0A5C2RNQ1_9APHY</name>
<accession>A0A5C2RNQ1</accession>
<proteinExistence type="predicted"/>
<evidence type="ECO:0008006" key="3">
    <source>
        <dbReference type="Google" id="ProtNLM"/>
    </source>
</evidence>
<dbReference type="Gene3D" id="3.80.10.10">
    <property type="entry name" value="Ribonuclease Inhibitor"/>
    <property type="match status" value="1"/>
</dbReference>
<gene>
    <name evidence="1" type="ORF">L227DRAFT_643893</name>
</gene>
<protein>
    <recommendedName>
        <fullName evidence="3">RNI-like protein</fullName>
    </recommendedName>
</protein>
<sequence length="356" mass="39951">MYHRANAEQQMATSVEYEDNYEYIVFTEFRAHLRVASKRRSDTTSANSCTVKRHGGRLGLRQQLGSGRTKVASGALENLNVVLPDLYSHVIACKILHHIAHTPSFARLVKKLSVHAYLVHAGEGIFELFALKEALLDRCPLPNAAVLDALAQSSGNILREIFLPSSDVIRMGLVKFKRLQTLILHHPYNPDHIFDLPEDSEARGLLFGHTGLLTLEQTAVLANFLRGKKTLRMLDLADNDISMEEGAEILLGEILRELPPLEVLGFNAHHAFLPDDVDIVAFLGDHLPPHLSALFLNFTLDDEDMSSLGFIDIFRQLTSLRYLHIIDILGTVDLKQQLLEDHPDILQLVGYNSFLR</sequence>
<dbReference type="Proteomes" id="UP000313359">
    <property type="component" value="Unassembled WGS sequence"/>
</dbReference>
<organism evidence="1 2">
    <name type="scientific">Lentinus tigrinus ALCF2SS1-6</name>
    <dbReference type="NCBI Taxonomy" id="1328759"/>
    <lineage>
        <taxon>Eukaryota</taxon>
        <taxon>Fungi</taxon>
        <taxon>Dikarya</taxon>
        <taxon>Basidiomycota</taxon>
        <taxon>Agaricomycotina</taxon>
        <taxon>Agaricomycetes</taxon>
        <taxon>Polyporales</taxon>
        <taxon>Polyporaceae</taxon>
        <taxon>Lentinus</taxon>
    </lineage>
</organism>
<evidence type="ECO:0000313" key="2">
    <source>
        <dbReference type="Proteomes" id="UP000313359"/>
    </source>
</evidence>
<evidence type="ECO:0000313" key="1">
    <source>
        <dbReference type="EMBL" id="RPD53272.1"/>
    </source>
</evidence>
<dbReference type="EMBL" id="ML122325">
    <property type="protein sequence ID" value="RPD53272.1"/>
    <property type="molecule type" value="Genomic_DNA"/>
</dbReference>